<dbReference type="InterPro" id="IPR014567">
    <property type="entry name" value="UCP031900"/>
</dbReference>
<protein>
    <submittedName>
        <fullName evidence="2">Esterase-like activity of phytase family protein</fullName>
    </submittedName>
</protein>
<name>A0A5C6UHY0_9SPHN</name>
<dbReference type="EMBL" id="VOQR01000001">
    <property type="protein sequence ID" value="TXC71816.1"/>
    <property type="molecule type" value="Genomic_DNA"/>
</dbReference>
<keyword evidence="3" id="KW-1185">Reference proteome</keyword>
<comment type="caution">
    <text evidence="2">The sequence shown here is derived from an EMBL/GenBank/DDBJ whole genome shotgun (WGS) entry which is preliminary data.</text>
</comment>
<dbReference type="Proteomes" id="UP000321250">
    <property type="component" value="Unassembled WGS sequence"/>
</dbReference>
<dbReference type="OrthoDB" id="9798693at2"/>
<evidence type="ECO:0000313" key="3">
    <source>
        <dbReference type="Proteomes" id="UP000321250"/>
    </source>
</evidence>
<reference evidence="2 3" key="1">
    <citation type="journal article" date="2013" name="Antonie Van Leeuwenhoek">
        <title>Sphingomonas ginsenosidivorax sp. nov., with the ability to transform ginsenosides.</title>
        <authorList>
            <person name="Jin X.F."/>
            <person name="Kim J.K."/>
            <person name="Liu Q.M."/>
            <person name="Kang M.S."/>
            <person name="He D."/>
            <person name="Jin F.X."/>
            <person name="Kim S.C."/>
            <person name="Im W.T."/>
        </authorList>
    </citation>
    <scope>NUCLEOTIDE SEQUENCE [LARGE SCALE GENOMIC DNA]</scope>
    <source>
        <strain evidence="2 3">KHI67</strain>
    </source>
</reference>
<dbReference type="InterPro" id="IPR027372">
    <property type="entry name" value="Phytase-like_dom"/>
</dbReference>
<organism evidence="2 3">
    <name type="scientific">Sphingomonas ginsenosidivorax</name>
    <dbReference type="NCBI Taxonomy" id="862135"/>
    <lineage>
        <taxon>Bacteria</taxon>
        <taxon>Pseudomonadati</taxon>
        <taxon>Pseudomonadota</taxon>
        <taxon>Alphaproteobacteria</taxon>
        <taxon>Sphingomonadales</taxon>
        <taxon>Sphingomonadaceae</taxon>
        <taxon>Sphingomonas</taxon>
    </lineage>
</organism>
<dbReference type="PIRSF" id="PIRSF031900">
    <property type="entry name" value="UCP031900"/>
    <property type="match status" value="1"/>
</dbReference>
<gene>
    <name evidence="2" type="ORF">FSB78_13275</name>
</gene>
<dbReference type="AlphaFoldDB" id="A0A5C6UHY0"/>
<evidence type="ECO:0000259" key="1">
    <source>
        <dbReference type="Pfam" id="PF13449"/>
    </source>
</evidence>
<accession>A0A5C6UHY0</accession>
<proteinExistence type="predicted"/>
<sequence length="338" mass="36080">MRRPLTLLLVAGTVLAIAPGWTGEVRLPLLGRAANLSVAPVALDEGDSARTTVGALTFLGGVHLTSRDPAFGGYSSLAVAGDRFILLSDGGNAVSFRMGADWRPADIGFRNLPGGPGEGWQKADRDSESMAIDPRTGTIWAGFEGANAIWRYASGFARVEGHVAPTAMAKWDVNGGAESLARLHDGRFLTISETTRGPRVAVPRRRGRQALIFAGDPLKDSRPAVRFTYMPPNGYDPSDATELPDGRLLVLNRAFSLPFVFTSILVLIDPREVREGATVTGRAIATLAPPLIHDNFEGVAATRGTGRDAGATMLWLVSDDNQAAPLERTLLLKFRLNG</sequence>
<feature type="domain" description="Phytase-like" evidence="1">
    <location>
        <begin position="70"/>
        <end position="321"/>
    </location>
</feature>
<dbReference type="SUPFAM" id="SSF101898">
    <property type="entry name" value="NHL repeat"/>
    <property type="match status" value="1"/>
</dbReference>
<dbReference type="Pfam" id="PF13449">
    <property type="entry name" value="Phytase-like"/>
    <property type="match status" value="1"/>
</dbReference>
<dbReference type="RefSeq" id="WP_147083093.1">
    <property type="nucleotide sequence ID" value="NZ_VOQR01000001.1"/>
</dbReference>
<evidence type="ECO:0000313" key="2">
    <source>
        <dbReference type="EMBL" id="TXC71816.1"/>
    </source>
</evidence>